<reference evidence="4" key="1">
    <citation type="submission" date="2021-01" db="EMBL/GenBank/DDBJ databases">
        <title>Whole genome shotgun sequence of Virgisporangium ochraceum NBRC 16418.</title>
        <authorList>
            <person name="Komaki H."/>
            <person name="Tamura T."/>
        </authorList>
    </citation>
    <scope>NUCLEOTIDE SEQUENCE</scope>
    <source>
        <strain evidence="4">NBRC 16418</strain>
    </source>
</reference>
<sequence>MREGRDLSRRDPTAVAEERRRFIDEIATLLETSPIIRDPDSRRVLYDMLRDSLRGDLPVREVAVLRPQLVSLINVCIERTGALRALAECIEVLEPGSIQTVEILRAADRWQVADQFQDRDLEWLRTELAALRITPGLRQFVHDMRGEPVPQHCEHVWHLFAYLSSTNPVEGLPPWLLLLDRLILMGSSSTELPALVNSLAAEWGATDRLHATRSRPFVGIDDRHTAYLVIQFEKYGGEDDTFIVSHWYQWASPEWKPIPGDDRYVRYDDLESAVDEIVLETERRWADRVGDVTIEFVLPWQLLNEPVDRWRKELDSDVPSPLAMEYPLVVRSLERIRAVEWHRVWRGRWQRLLDPSDKEDRLYCATGNHGAVQLEAILRGKAGAVVLVLSEPPTLNSVGQQEVRAGLRSGFPAIVWHRAGASVSDELCETIKSMIDDGESASGLAELPKHAAKLRQVAWSEDPGDSDPHIGHDLVVLWDDPERQPGRATGKVHT</sequence>
<dbReference type="InterPro" id="IPR045555">
    <property type="entry name" value="VMAP-M0"/>
</dbReference>
<evidence type="ECO:0000259" key="3">
    <source>
        <dbReference type="Pfam" id="PF20028"/>
    </source>
</evidence>
<dbReference type="Proteomes" id="UP000635606">
    <property type="component" value="Unassembled WGS sequence"/>
</dbReference>
<dbReference type="InterPro" id="IPR045431">
    <property type="entry name" value="EAD2"/>
</dbReference>
<dbReference type="EMBL" id="BOPH01000142">
    <property type="protein sequence ID" value="GIJ74699.1"/>
    <property type="molecule type" value="Genomic_DNA"/>
</dbReference>
<evidence type="ECO:0000259" key="1">
    <source>
        <dbReference type="Pfam" id="PF19916"/>
    </source>
</evidence>
<name>A0A8J4A2L2_9ACTN</name>
<dbReference type="Pfam" id="PF19916">
    <property type="entry name" value="VMAP-M0"/>
    <property type="match status" value="1"/>
</dbReference>
<accession>A0A8J4A2L2</accession>
<comment type="caution">
    <text evidence="4">The sequence shown here is derived from an EMBL/GenBank/DDBJ whole genome shotgun (WGS) entry which is preliminary data.</text>
</comment>
<protein>
    <submittedName>
        <fullName evidence="4">Uncharacterized protein</fullName>
    </submittedName>
</protein>
<evidence type="ECO:0000259" key="2">
    <source>
        <dbReference type="Pfam" id="PF19956"/>
    </source>
</evidence>
<proteinExistence type="predicted"/>
<gene>
    <name evidence="4" type="ORF">Voc01_096160</name>
</gene>
<feature type="domain" description="vWA-MoxR associated protein middle region 0" evidence="1">
    <location>
        <begin position="116"/>
        <end position="213"/>
    </location>
</feature>
<keyword evidence="5" id="KW-1185">Reference proteome</keyword>
<dbReference type="AlphaFoldDB" id="A0A8J4A2L2"/>
<dbReference type="Pfam" id="PF19956">
    <property type="entry name" value="EAD2"/>
    <property type="match status" value="1"/>
</dbReference>
<feature type="domain" description="Effector-associated" evidence="2">
    <location>
        <begin position="28"/>
        <end position="107"/>
    </location>
</feature>
<dbReference type="RefSeq" id="WP_203934484.1">
    <property type="nucleotide sequence ID" value="NZ_BOPH01000142.1"/>
</dbReference>
<evidence type="ECO:0000313" key="4">
    <source>
        <dbReference type="EMBL" id="GIJ74699.1"/>
    </source>
</evidence>
<evidence type="ECO:0000313" key="5">
    <source>
        <dbReference type="Proteomes" id="UP000635606"/>
    </source>
</evidence>
<feature type="domain" description="vWA-MoxR associated protein C-terminal" evidence="3">
    <location>
        <begin position="241"/>
        <end position="481"/>
    </location>
</feature>
<dbReference type="Pfam" id="PF20028">
    <property type="entry name" value="VMAP-C"/>
    <property type="match status" value="1"/>
</dbReference>
<dbReference type="InterPro" id="IPR045450">
    <property type="entry name" value="VMAP_C"/>
</dbReference>
<organism evidence="4 5">
    <name type="scientific">Virgisporangium ochraceum</name>
    <dbReference type="NCBI Taxonomy" id="65505"/>
    <lineage>
        <taxon>Bacteria</taxon>
        <taxon>Bacillati</taxon>
        <taxon>Actinomycetota</taxon>
        <taxon>Actinomycetes</taxon>
        <taxon>Micromonosporales</taxon>
        <taxon>Micromonosporaceae</taxon>
        <taxon>Virgisporangium</taxon>
    </lineage>
</organism>